<dbReference type="Gene3D" id="3.40.50.300">
    <property type="entry name" value="P-loop containing nucleotide triphosphate hydrolases"/>
    <property type="match status" value="1"/>
</dbReference>
<keyword evidence="4" id="KW-1278">Translocase</keyword>
<dbReference type="PROSITE" id="PS50893">
    <property type="entry name" value="ABC_TRANSPORTER_2"/>
    <property type="match status" value="1"/>
</dbReference>
<dbReference type="GO" id="GO:0016887">
    <property type="term" value="F:ATP hydrolysis activity"/>
    <property type="evidence" value="ECO:0007669"/>
    <property type="project" value="InterPro"/>
</dbReference>
<evidence type="ECO:0000313" key="7">
    <source>
        <dbReference type="Proteomes" id="UP000199488"/>
    </source>
</evidence>
<dbReference type="Pfam" id="PF00005">
    <property type="entry name" value="ABC_tran"/>
    <property type="match status" value="1"/>
</dbReference>
<dbReference type="OrthoDB" id="9787851at2"/>
<dbReference type="SMART" id="SM00382">
    <property type="entry name" value="AAA"/>
    <property type="match status" value="1"/>
</dbReference>
<dbReference type="PROSITE" id="PS00211">
    <property type="entry name" value="ABC_TRANSPORTER_1"/>
    <property type="match status" value="1"/>
</dbReference>
<dbReference type="STRING" id="1122204.SAMN05421781_0734"/>
<dbReference type="FunFam" id="3.40.50.300:FF:000134">
    <property type="entry name" value="Iron-enterobactin ABC transporter ATP-binding protein"/>
    <property type="match status" value="1"/>
</dbReference>
<gene>
    <name evidence="6" type="ORF">SAMN05421781_0734</name>
</gene>
<dbReference type="InterPro" id="IPR003593">
    <property type="entry name" value="AAA+_ATPase"/>
</dbReference>
<organism evidence="6 7">
    <name type="scientific">Marinococcus luteus</name>
    <dbReference type="NCBI Taxonomy" id="1122204"/>
    <lineage>
        <taxon>Bacteria</taxon>
        <taxon>Bacillati</taxon>
        <taxon>Bacillota</taxon>
        <taxon>Bacilli</taxon>
        <taxon>Bacillales</taxon>
        <taxon>Bacillaceae</taxon>
        <taxon>Marinococcus</taxon>
    </lineage>
</organism>
<keyword evidence="2" id="KW-0547">Nucleotide-binding</keyword>
<dbReference type="PANTHER" id="PTHR42794">
    <property type="entry name" value="HEMIN IMPORT ATP-BINDING PROTEIN HMUV"/>
    <property type="match status" value="1"/>
</dbReference>
<protein>
    <submittedName>
        <fullName evidence="6">ABC-type cobalamin/Fe3+-siderophores transport system, ATPase component</fullName>
    </submittedName>
</protein>
<keyword evidence="7" id="KW-1185">Reference proteome</keyword>
<evidence type="ECO:0000313" key="6">
    <source>
        <dbReference type="EMBL" id="SDW17915.1"/>
    </source>
</evidence>
<dbReference type="EMBL" id="FNNC01000001">
    <property type="protein sequence ID" value="SDW17915.1"/>
    <property type="molecule type" value="Genomic_DNA"/>
</dbReference>
<dbReference type="CDD" id="cd03214">
    <property type="entry name" value="ABC_Iron-Siderophores_B12_Hemin"/>
    <property type="match status" value="1"/>
</dbReference>
<evidence type="ECO:0000256" key="4">
    <source>
        <dbReference type="ARBA" id="ARBA00022967"/>
    </source>
</evidence>
<evidence type="ECO:0000256" key="1">
    <source>
        <dbReference type="ARBA" id="ARBA00022448"/>
    </source>
</evidence>
<sequence>MAEVQVENVTAGYGKSSTVVERVSFNVEAGEMIGIVGPNGSGKSTLLRVMAGLHEVSSGSVRYKNKPLSSFTSSERAKTVAYLPQFDELTAAYSARQVVEMGRYAYQKSLWPAANNKEDEQVIQNAMQQMHVWFKRFHSFHALSGGEKQRVLLARLLAQQPECLLLDEPTNHLDIHYRIELLNYIRSWASEQNRAVVVVMHDIQAAALYCDRVLMLSEGRTEAFDEPTAVFTERRLSEVYQADINISLQHEIKAPAVHWRPPQPENHGPDAPLSWSETAYQIEAASNAALNVYAPSLKKLVYGSVLSVDKINGAVRIFDDGRPAHTIQFSPDMRVWRKSTGSREAVFGSGRSCFLWIHMAAGWPSQEVSALQLYIQRKAFEWMHDRGCTGLSHGALNEIMVTAPVKKNEAFSEEQLHWHYLHIGELIESLLDDYNSASGQKG</sequence>
<accession>A0A1H2RF45</accession>
<dbReference type="GO" id="GO:0005524">
    <property type="term" value="F:ATP binding"/>
    <property type="evidence" value="ECO:0007669"/>
    <property type="project" value="UniProtKB-KW"/>
</dbReference>
<keyword evidence="3" id="KW-0067">ATP-binding</keyword>
<dbReference type="AlphaFoldDB" id="A0A1H2RF45"/>
<dbReference type="SUPFAM" id="SSF52540">
    <property type="entry name" value="P-loop containing nucleoside triphosphate hydrolases"/>
    <property type="match status" value="1"/>
</dbReference>
<proteinExistence type="predicted"/>
<dbReference type="InterPro" id="IPR017871">
    <property type="entry name" value="ABC_transporter-like_CS"/>
</dbReference>
<evidence type="ECO:0000256" key="2">
    <source>
        <dbReference type="ARBA" id="ARBA00022741"/>
    </source>
</evidence>
<evidence type="ECO:0000256" key="3">
    <source>
        <dbReference type="ARBA" id="ARBA00022840"/>
    </source>
</evidence>
<dbReference type="Proteomes" id="UP000199488">
    <property type="component" value="Unassembled WGS sequence"/>
</dbReference>
<feature type="domain" description="ABC transporter" evidence="5">
    <location>
        <begin position="4"/>
        <end position="243"/>
    </location>
</feature>
<keyword evidence="1" id="KW-0813">Transport</keyword>
<reference evidence="6 7" key="1">
    <citation type="submission" date="2016-10" db="EMBL/GenBank/DDBJ databases">
        <authorList>
            <person name="de Groot N.N."/>
        </authorList>
    </citation>
    <scope>NUCLEOTIDE SEQUENCE [LARGE SCALE GENOMIC DNA]</scope>
    <source>
        <strain evidence="6 7">DSM 23126</strain>
    </source>
</reference>
<name>A0A1H2RF45_9BACI</name>
<dbReference type="InterPro" id="IPR027417">
    <property type="entry name" value="P-loop_NTPase"/>
</dbReference>
<dbReference type="RefSeq" id="WP_091611290.1">
    <property type="nucleotide sequence ID" value="NZ_FNNC01000001.1"/>
</dbReference>
<dbReference type="PANTHER" id="PTHR42794:SF1">
    <property type="entry name" value="HEMIN IMPORT ATP-BINDING PROTEIN HMUV"/>
    <property type="match status" value="1"/>
</dbReference>
<evidence type="ECO:0000259" key="5">
    <source>
        <dbReference type="PROSITE" id="PS50893"/>
    </source>
</evidence>
<dbReference type="InterPro" id="IPR003439">
    <property type="entry name" value="ABC_transporter-like_ATP-bd"/>
</dbReference>